<dbReference type="EMBL" id="MFIV01000205">
    <property type="protein sequence ID" value="OGF97835.1"/>
    <property type="molecule type" value="Genomic_DNA"/>
</dbReference>
<organism evidence="2 3">
    <name type="scientific">Candidatus Glassbacteria bacterium GWA2_58_10</name>
    <dbReference type="NCBI Taxonomy" id="1817865"/>
    <lineage>
        <taxon>Bacteria</taxon>
        <taxon>Candidatus Glassiibacteriota</taxon>
    </lineage>
</organism>
<evidence type="ECO:0000313" key="2">
    <source>
        <dbReference type="EMBL" id="OGF97835.1"/>
    </source>
</evidence>
<sequence length="74" mass="7706">MKMDSSKTEKTGSTGAKQASPDLIMGKMPLTFYIQKQQSLVTLGDEEKSAAAKQQPRGAGGKPTGVPGGAKKKP</sequence>
<dbReference type="AlphaFoldDB" id="A0A1F5YCB9"/>
<feature type="region of interest" description="Disordered" evidence="1">
    <location>
        <begin position="1"/>
        <end position="23"/>
    </location>
</feature>
<evidence type="ECO:0000256" key="1">
    <source>
        <dbReference type="SAM" id="MobiDB-lite"/>
    </source>
</evidence>
<proteinExistence type="predicted"/>
<name>A0A1F5YCB9_9BACT</name>
<dbReference type="Proteomes" id="UP000176992">
    <property type="component" value="Unassembled WGS sequence"/>
</dbReference>
<accession>A0A1F5YCB9</accession>
<protein>
    <submittedName>
        <fullName evidence="2">Uncharacterized protein</fullName>
    </submittedName>
</protein>
<evidence type="ECO:0000313" key="3">
    <source>
        <dbReference type="Proteomes" id="UP000176992"/>
    </source>
</evidence>
<reference evidence="2 3" key="1">
    <citation type="journal article" date="2016" name="Nat. Commun.">
        <title>Thousands of microbial genomes shed light on interconnected biogeochemical processes in an aquifer system.</title>
        <authorList>
            <person name="Anantharaman K."/>
            <person name="Brown C.T."/>
            <person name="Hug L.A."/>
            <person name="Sharon I."/>
            <person name="Castelle C.J."/>
            <person name="Probst A.J."/>
            <person name="Thomas B.C."/>
            <person name="Singh A."/>
            <person name="Wilkins M.J."/>
            <person name="Karaoz U."/>
            <person name="Brodie E.L."/>
            <person name="Williams K.H."/>
            <person name="Hubbard S.S."/>
            <person name="Banfield J.F."/>
        </authorList>
    </citation>
    <scope>NUCLEOTIDE SEQUENCE [LARGE SCALE GENOMIC DNA]</scope>
</reference>
<gene>
    <name evidence="2" type="ORF">A2Z86_12640</name>
</gene>
<comment type="caution">
    <text evidence="2">The sequence shown here is derived from an EMBL/GenBank/DDBJ whole genome shotgun (WGS) entry which is preliminary data.</text>
</comment>
<feature type="compositionally biased region" description="Gly residues" evidence="1">
    <location>
        <begin position="58"/>
        <end position="68"/>
    </location>
</feature>
<feature type="compositionally biased region" description="Basic and acidic residues" evidence="1">
    <location>
        <begin position="1"/>
        <end position="10"/>
    </location>
</feature>
<feature type="region of interest" description="Disordered" evidence="1">
    <location>
        <begin position="43"/>
        <end position="74"/>
    </location>
</feature>